<keyword evidence="7" id="KW-0472">Membrane</keyword>
<dbReference type="Gene3D" id="3.90.1480.20">
    <property type="entry name" value="Glycosyl transferase family 29"/>
    <property type="match status" value="1"/>
</dbReference>
<sequence length="193" mass="21602">MQETAAGLPPETDPRARPLADLQALLKGRSIALVGNAASLFEGHHRIDDHDIVIRMNRGPFVLGDEGRAGNRTDILLVSRFRGEEYLSAAPHVVWMTPKYRNKLKAAEVERLYFYPPAWWQEVVDQIGSRPSTGCMGIDLIARLAGPENIHLYGFDFWKSPTTYTGEIRPGPHSPNSEESFARARLRPERIAG</sequence>
<dbReference type="InterPro" id="IPR038578">
    <property type="entry name" value="GT29-like_sf"/>
</dbReference>
<evidence type="ECO:0000256" key="6">
    <source>
        <dbReference type="ARBA" id="ARBA00022989"/>
    </source>
</evidence>
<keyword evidence="8" id="KW-0325">Glycoprotein</keyword>
<keyword evidence="6" id="KW-1133">Transmembrane helix</keyword>
<evidence type="ECO:0008006" key="12">
    <source>
        <dbReference type="Google" id="ProtNLM"/>
    </source>
</evidence>
<keyword evidence="3" id="KW-0328">Glycosyltransferase</keyword>
<reference evidence="10 11" key="1">
    <citation type="submission" date="2020-05" db="EMBL/GenBank/DDBJ databases">
        <title>Ramlibacter rhizophilus sp. nov., isolated from rhizosphere soil of national flower Mugunghwa from South Korea.</title>
        <authorList>
            <person name="Zheng-Fei Y."/>
            <person name="Huan T."/>
        </authorList>
    </citation>
    <scope>NUCLEOTIDE SEQUENCE [LARGE SCALE GENOMIC DNA]</scope>
    <source>
        <strain evidence="10 11">H242</strain>
    </source>
</reference>
<dbReference type="EMBL" id="CP053418">
    <property type="protein sequence ID" value="QJW83307.1"/>
    <property type="molecule type" value="Genomic_DNA"/>
</dbReference>
<name>A0ABX6NZU0_9BURK</name>
<organism evidence="10 11">
    <name type="scientific">Ramlibacter terrae</name>
    <dbReference type="NCBI Taxonomy" id="2732511"/>
    <lineage>
        <taxon>Bacteria</taxon>
        <taxon>Pseudomonadati</taxon>
        <taxon>Pseudomonadota</taxon>
        <taxon>Betaproteobacteria</taxon>
        <taxon>Burkholderiales</taxon>
        <taxon>Comamonadaceae</taxon>
        <taxon>Ramlibacter</taxon>
    </lineage>
</organism>
<evidence type="ECO:0000256" key="8">
    <source>
        <dbReference type="ARBA" id="ARBA00023180"/>
    </source>
</evidence>
<keyword evidence="11" id="KW-1185">Reference proteome</keyword>
<evidence type="ECO:0000256" key="5">
    <source>
        <dbReference type="ARBA" id="ARBA00022692"/>
    </source>
</evidence>
<evidence type="ECO:0000256" key="4">
    <source>
        <dbReference type="ARBA" id="ARBA00022679"/>
    </source>
</evidence>
<comment type="subcellular location">
    <subcellularLocation>
        <location evidence="2">Endomembrane system</location>
    </subcellularLocation>
    <subcellularLocation>
        <location evidence="1">Membrane</location>
        <topology evidence="1">Single-pass membrane protein</topology>
    </subcellularLocation>
</comment>
<dbReference type="Proteomes" id="UP000500826">
    <property type="component" value="Chromosome"/>
</dbReference>
<evidence type="ECO:0000256" key="1">
    <source>
        <dbReference type="ARBA" id="ARBA00004167"/>
    </source>
</evidence>
<feature type="region of interest" description="Disordered" evidence="9">
    <location>
        <begin position="169"/>
        <end position="193"/>
    </location>
</feature>
<gene>
    <name evidence="10" type="ORF">HK414_00835</name>
</gene>
<evidence type="ECO:0000256" key="3">
    <source>
        <dbReference type="ARBA" id="ARBA00022676"/>
    </source>
</evidence>
<evidence type="ECO:0000256" key="9">
    <source>
        <dbReference type="SAM" id="MobiDB-lite"/>
    </source>
</evidence>
<proteinExistence type="predicted"/>
<reference evidence="10 11" key="2">
    <citation type="submission" date="2020-05" db="EMBL/GenBank/DDBJ databases">
        <authorList>
            <person name="Khan S.A."/>
            <person name="Jeon C.O."/>
            <person name="Chun B.H."/>
        </authorList>
    </citation>
    <scope>NUCLEOTIDE SEQUENCE [LARGE SCALE GENOMIC DNA]</scope>
    <source>
        <strain evidence="10 11">H242</strain>
    </source>
</reference>
<dbReference type="InterPro" id="IPR001675">
    <property type="entry name" value="Glyco_trans_29"/>
</dbReference>
<keyword evidence="5" id="KW-0812">Transmembrane</keyword>
<protein>
    <recommendedName>
        <fullName evidence="12">Glycosyltransferase family 29 protein</fullName>
    </recommendedName>
</protein>
<evidence type="ECO:0000313" key="10">
    <source>
        <dbReference type="EMBL" id="QJW83307.1"/>
    </source>
</evidence>
<keyword evidence="4" id="KW-0808">Transferase</keyword>
<evidence type="ECO:0000256" key="2">
    <source>
        <dbReference type="ARBA" id="ARBA00004308"/>
    </source>
</evidence>
<evidence type="ECO:0000256" key="7">
    <source>
        <dbReference type="ARBA" id="ARBA00023136"/>
    </source>
</evidence>
<accession>A0ABX6NZU0</accession>
<evidence type="ECO:0000313" key="11">
    <source>
        <dbReference type="Proteomes" id="UP000500826"/>
    </source>
</evidence>
<dbReference type="Pfam" id="PF00777">
    <property type="entry name" value="Glyco_transf_29"/>
    <property type="match status" value="1"/>
</dbReference>
<feature type="compositionally biased region" description="Basic and acidic residues" evidence="9">
    <location>
        <begin position="180"/>
        <end position="193"/>
    </location>
</feature>